<protein>
    <recommendedName>
        <fullName evidence="10">3-dehydroquinate synthase</fullName>
        <ecNumber evidence="10">4.2.3.4</ecNumber>
    </recommendedName>
</protein>
<accession>S0G3Z7</accession>
<organism evidence="13 14">
    <name type="scientific">Desulfotignum phosphitoxidans DSM 13687</name>
    <dbReference type="NCBI Taxonomy" id="1286635"/>
    <lineage>
        <taxon>Bacteria</taxon>
        <taxon>Pseudomonadati</taxon>
        <taxon>Thermodesulfobacteriota</taxon>
        <taxon>Desulfobacteria</taxon>
        <taxon>Desulfobacterales</taxon>
        <taxon>Desulfobacteraceae</taxon>
        <taxon>Desulfotignum</taxon>
    </lineage>
</organism>
<dbReference type="GO" id="GO:0009073">
    <property type="term" value="P:aromatic amino acid family biosynthetic process"/>
    <property type="evidence" value="ECO:0007669"/>
    <property type="project" value="InterPro"/>
</dbReference>
<evidence type="ECO:0000256" key="3">
    <source>
        <dbReference type="ARBA" id="ARBA00003485"/>
    </source>
</evidence>
<dbReference type="InterPro" id="IPR050071">
    <property type="entry name" value="Dehydroquinate_synthase"/>
</dbReference>
<dbReference type="Pfam" id="PF01761">
    <property type="entry name" value="DHQ_synthase"/>
    <property type="match status" value="1"/>
</dbReference>
<keyword evidence="4" id="KW-0479">Metal-binding</keyword>
<evidence type="ECO:0000256" key="8">
    <source>
        <dbReference type="ARBA" id="ARBA00023239"/>
    </source>
</evidence>
<dbReference type="InterPro" id="IPR056179">
    <property type="entry name" value="DHQS_C"/>
</dbReference>
<feature type="domain" description="3-dehydroquinate synthase C-terminal" evidence="12">
    <location>
        <begin position="170"/>
        <end position="309"/>
    </location>
</feature>
<evidence type="ECO:0000256" key="9">
    <source>
        <dbReference type="ARBA" id="ARBA00023285"/>
    </source>
</evidence>
<keyword evidence="7" id="KW-0520">NAD</keyword>
<gene>
    <name evidence="13" type="primary">aroB</name>
    <name evidence="13" type="ORF">Dpo_6c02210</name>
</gene>
<evidence type="ECO:0000313" key="13">
    <source>
        <dbReference type="EMBL" id="EMS79022.1"/>
    </source>
</evidence>
<evidence type="ECO:0000313" key="14">
    <source>
        <dbReference type="Proteomes" id="UP000014216"/>
    </source>
</evidence>
<comment type="function">
    <text evidence="3">Catalyzes the conversion of 3-deoxy-D-arabino-heptulosonate 7-phosphate (DAHP) to dehydroquinate (DHQ).</text>
</comment>
<keyword evidence="14" id="KW-1185">Reference proteome</keyword>
<comment type="cofactor">
    <cofactor evidence="2">
        <name>Co(2+)</name>
        <dbReference type="ChEBI" id="CHEBI:48828"/>
    </cofactor>
</comment>
<name>S0G3Z7_9BACT</name>
<dbReference type="AlphaFoldDB" id="S0G3Z7"/>
<keyword evidence="5" id="KW-0547">Nucleotide-binding</keyword>
<evidence type="ECO:0000259" key="11">
    <source>
        <dbReference type="Pfam" id="PF01761"/>
    </source>
</evidence>
<dbReference type="GO" id="GO:0005737">
    <property type="term" value="C:cytoplasm"/>
    <property type="evidence" value="ECO:0007669"/>
    <property type="project" value="InterPro"/>
</dbReference>
<feature type="domain" description="3-dehydroquinate synthase N-terminal" evidence="11">
    <location>
        <begin position="57"/>
        <end position="168"/>
    </location>
</feature>
<dbReference type="GO" id="GO:0009423">
    <property type="term" value="P:chorismate biosynthetic process"/>
    <property type="evidence" value="ECO:0007669"/>
    <property type="project" value="UniProtKB-UniRule"/>
</dbReference>
<evidence type="ECO:0000259" key="12">
    <source>
        <dbReference type="Pfam" id="PF24621"/>
    </source>
</evidence>
<dbReference type="EC" id="4.2.3.4" evidence="10"/>
<keyword evidence="8 13" id="KW-0456">Lyase</keyword>
<dbReference type="PIRSF" id="PIRSF001455">
    <property type="entry name" value="DHQ_synth"/>
    <property type="match status" value="1"/>
</dbReference>
<comment type="caution">
    <text evidence="13">The sequence shown here is derived from an EMBL/GenBank/DDBJ whole genome shotgun (WGS) entry which is preliminary data.</text>
</comment>
<dbReference type="GO" id="GO:0046872">
    <property type="term" value="F:metal ion binding"/>
    <property type="evidence" value="ECO:0007669"/>
    <property type="project" value="UniProtKB-KW"/>
</dbReference>
<dbReference type="PANTHER" id="PTHR43622:SF1">
    <property type="entry name" value="3-DEHYDROQUINATE SYNTHASE"/>
    <property type="match status" value="1"/>
</dbReference>
<evidence type="ECO:0000256" key="2">
    <source>
        <dbReference type="ARBA" id="ARBA00001941"/>
    </source>
</evidence>
<evidence type="ECO:0000256" key="5">
    <source>
        <dbReference type="ARBA" id="ARBA00022741"/>
    </source>
</evidence>
<evidence type="ECO:0000256" key="10">
    <source>
        <dbReference type="NCBIfam" id="TIGR01357"/>
    </source>
</evidence>
<dbReference type="InterPro" id="IPR030963">
    <property type="entry name" value="DHQ_synth_fam"/>
</dbReference>
<dbReference type="Pfam" id="PF24621">
    <property type="entry name" value="DHQS_C"/>
    <property type="match status" value="1"/>
</dbReference>
<proteinExistence type="predicted"/>
<dbReference type="Gene3D" id="3.40.50.1970">
    <property type="match status" value="1"/>
</dbReference>
<evidence type="ECO:0000256" key="6">
    <source>
        <dbReference type="ARBA" id="ARBA00022833"/>
    </source>
</evidence>
<dbReference type="Proteomes" id="UP000014216">
    <property type="component" value="Unassembled WGS sequence"/>
</dbReference>
<sequence>MIKTYHISGQQGASAIHVGAHLSDIAAYLPDQPLVIITDHNIKAHYAHAFPEAPVICIGTGEKIKTLTTVAFILDQLMELGCDRSVFILGIGGGIVCDITGFVASVFMRGVAFGFVSTSLLSQVDASVGGKNGVNVSDYKNMAGVFNQPRFVICDPAMLTTLPAPEISNGLAEIVKHALIADTDMLTFLEKNQKKALALDPEIIFHLISRCVAIKARVVQEDEKESGARRKLNFGHTLGHAIEKLDPSGHGKAVSRGMVAAARFSYDKKQLCVRDTDRIIRLLQGLGLPTDLNYAADKIDSAVKQDKKKQGDGLFFVFLEALGSARVEKIHFNEITAFIQENFVS</sequence>
<dbReference type="PATRIC" id="fig|1286635.3.peg.3103"/>
<evidence type="ECO:0000256" key="4">
    <source>
        <dbReference type="ARBA" id="ARBA00022723"/>
    </source>
</evidence>
<dbReference type="SUPFAM" id="SSF56796">
    <property type="entry name" value="Dehydroquinate synthase-like"/>
    <property type="match status" value="1"/>
</dbReference>
<dbReference type="InterPro" id="IPR016037">
    <property type="entry name" value="DHQ_synth_AroB"/>
</dbReference>
<dbReference type="Gene3D" id="1.20.1090.10">
    <property type="entry name" value="Dehydroquinate synthase-like - alpha domain"/>
    <property type="match status" value="1"/>
</dbReference>
<dbReference type="InterPro" id="IPR030960">
    <property type="entry name" value="DHQS/DOIS_N"/>
</dbReference>
<keyword evidence="6" id="KW-0862">Zinc</keyword>
<dbReference type="CDD" id="cd08195">
    <property type="entry name" value="DHQS"/>
    <property type="match status" value="1"/>
</dbReference>
<dbReference type="RefSeq" id="WP_006966862.1">
    <property type="nucleotide sequence ID" value="NZ_APJX01000006.1"/>
</dbReference>
<dbReference type="PANTHER" id="PTHR43622">
    <property type="entry name" value="3-DEHYDROQUINATE SYNTHASE"/>
    <property type="match status" value="1"/>
</dbReference>
<dbReference type="OrthoDB" id="9806583at2"/>
<keyword evidence="9" id="KW-0170">Cobalt</keyword>
<dbReference type="EMBL" id="APJX01000006">
    <property type="protein sequence ID" value="EMS79022.1"/>
    <property type="molecule type" value="Genomic_DNA"/>
</dbReference>
<dbReference type="GO" id="GO:0003856">
    <property type="term" value="F:3-dehydroquinate synthase activity"/>
    <property type="evidence" value="ECO:0007669"/>
    <property type="project" value="UniProtKB-UniRule"/>
</dbReference>
<evidence type="ECO:0000256" key="7">
    <source>
        <dbReference type="ARBA" id="ARBA00023027"/>
    </source>
</evidence>
<comment type="cofactor">
    <cofactor evidence="1">
        <name>NAD(+)</name>
        <dbReference type="ChEBI" id="CHEBI:57540"/>
    </cofactor>
</comment>
<reference evidence="13 14" key="1">
    <citation type="journal article" date="2013" name="Genome Announc.">
        <title>Draft Genome Sequence of Desulfotignum phosphitoxidans DSM 13687 Strain FiPS-3.</title>
        <authorList>
            <person name="Poehlein A."/>
            <person name="Daniel R."/>
            <person name="Simeonova D.D."/>
        </authorList>
    </citation>
    <scope>NUCLEOTIDE SEQUENCE [LARGE SCALE GENOMIC DNA]</scope>
    <source>
        <strain evidence="13 14">DSM 13687</strain>
    </source>
</reference>
<dbReference type="NCBIfam" id="TIGR01357">
    <property type="entry name" value="aroB"/>
    <property type="match status" value="1"/>
</dbReference>
<dbReference type="GO" id="GO:0000166">
    <property type="term" value="F:nucleotide binding"/>
    <property type="evidence" value="ECO:0007669"/>
    <property type="project" value="UniProtKB-KW"/>
</dbReference>
<evidence type="ECO:0000256" key="1">
    <source>
        <dbReference type="ARBA" id="ARBA00001911"/>
    </source>
</evidence>